<feature type="transmembrane region" description="Helical" evidence="1">
    <location>
        <begin position="17"/>
        <end position="37"/>
    </location>
</feature>
<keyword evidence="1" id="KW-0812">Transmembrane</keyword>
<dbReference type="RefSeq" id="WP_115359927.1">
    <property type="nucleotide sequence ID" value="NZ_CP038012.1"/>
</dbReference>
<keyword evidence="1" id="KW-1133">Transmembrane helix</keyword>
<name>A0A380BCD7_SPOPA</name>
<evidence type="ECO:0000313" key="2">
    <source>
        <dbReference type="EMBL" id="SUI99093.1"/>
    </source>
</evidence>
<dbReference type="EMBL" id="UGYZ01000002">
    <property type="protein sequence ID" value="SUI99093.1"/>
    <property type="molecule type" value="Genomic_DNA"/>
</dbReference>
<proteinExistence type="predicted"/>
<keyword evidence="3" id="KW-1185">Reference proteome</keyword>
<dbReference type="Proteomes" id="UP000254519">
    <property type="component" value="Unassembled WGS sequence"/>
</dbReference>
<protein>
    <submittedName>
        <fullName evidence="2">Stage II sporulation protein R</fullName>
    </submittedName>
</protein>
<sequence>MLPDYEIIKNNRPKHKIIAFLEFVLILIIFQSAIMLLTGGPSEEAIQFRILAHSNTEKDQLEKQEIQQEIAPLIQNAIATSDSNDELVDNFKQLEPEIIAIANNIVQNKTVSLERKDAIIPPKRSGFYIQPQASYDAYILTIGSGRGDNFWCSLFPNVCFPEKEEKNEKEEEKVTFFVWEWIKGLFS</sequence>
<evidence type="ECO:0000256" key="1">
    <source>
        <dbReference type="SAM" id="Phobius"/>
    </source>
</evidence>
<dbReference type="InterPro" id="IPR014202">
    <property type="entry name" value="Spore_II_R"/>
</dbReference>
<dbReference type="Pfam" id="PF09551">
    <property type="entry name" value="Spore_II_R"/>
    <property type="match status" value="1"/>
</dbReference>
<evidence type="ECO:0000313" key="3">
    <source>
        <dbReference type="Proteomes" id="UP000254519"/>
    </source>
</evidence>
<gene>
    <name evidence="2" type="ORF">NCTC4822_00431</name>
</gene>
<dbReference type="AlphaFoldDB" id="A0A380BCD7"/>
<keyword evidence="1" id="KW-0472">Membrane</keyword>
<accession>A0A380BCD7</accession>
<organism evidence="2 3">
    <name type="scientific">Sporosarcina pasteurii</name>
    <name type="common">Bacillus pasteurii</name>
    <dbReference type="NCBI Taxonomy" id="1474"/>
    <lineage>
        <taxon>Bacteria</taxon>
        <taxon>Bacillati</taxon>
        <taxon>Bacillota</taxon>
        <taxon>Bacilli</taxon>
        <taxon>Bacillales</taxon>
        <taxon>Caryophanaceae</taxon>
        <taxon>Sporosarcina</taxon>
    </lineage>
</organism>
<dbReference type="OrthoDB" id="9793324at2"/>
<reference evidence="2 3" key="1">
    <citation type="submission" date="2018-06" db="EMBL/GenBank/DDBJ databases">
        <authorList>
            <consortium name="Pathogen Informatics"/>
            <person name="Doyle S."/>
        </authorList>
    </citation>
    <scope>NUCLEOTIDE SEQUENCE [LARGE SCALE GENOMIC DNA]</scope>
    <source>
        <strain evidence="3">ATCC 11859 / DSM 33 / NCIB 8841 / NCTC 4822</strain>
    </source>
</reference>